<feature type="domain" description="MacB-like periplasmic core" evidence="8">
    <location>
        <begin position="435"/>
        <end position="613"/>
    </location>
</feature>
<evidence type="ECO:0000256" key="5">
    <source>
        <dbReference type="ARBA" id="ARBA00023136"/>
    </source>
</evidence>
<evidence type="ECO:0000256" key="3">
    <source>
        <dbReference type="ARBA" id="ARBA00022692"/>
    </source>
</evidence>
<feature type="transmembrane region" description="Helical" evidence="6">
    <location>
        <begin position="724"/>
        <end position="754"/>
    </location>
</feature>
<dbReference type="EMBL" id="SEWF01000001">
    <property type="protein sequence ID" value="RYU97572.1"/>
    <property type="molecule type" value="Genomic_DNA"/>
</dbReference>
<feature type="transmembrane region" description="Helical" evidence="6">
    <location>
        <begin position="285"/>
        <end position="307"/>
    </location>
</feature>
<dbReference type="InterPro" id="IPR003838">
    <property type="entry name" value="ABC3_permease_C"/>
</dbReference>
<evidence type="ECO:0000256" key="2">
    <source>
        <dbReference type="ARBA" id="ARBA00022475"/>
    </source>
</evidence>
<feature type="transmembrane region" description="Helical" evidence="6">
    <location>
        <begin position="336"/>
        <end position="358"/>
    </location>
</feature>
<protein>
    <submittedName>
        <fullName evidence="9">ABC transporter permease</fullName>
    </submittedName>
</protein>
<evidence type="ECO:0000256" key="4">
    <source>
        <dbReference type="ARBA" id="ARBA00022989"/>
    </source>
</evidence>
<feature type="transmembrane region" description="Helical" evidence="6">
    <location>
        <begin position="688"/>
        <end position="712"/>
    </location>
</feature>
<comment type="caution">
    <text evidence="9">The sequence shown here is derived from an EMBL/GenBank/DDBJ whole genome shotgun (WGS) entry which is preliminary data.</text>
</comment>
<dbReference type="Pfam" id="PF12704">
    <property type="entry name" value="MacB_PCD"/>
    <property type="match status" value="2"/>
</dbReference>
<accession>A0A4Q5M5E4</accession>
<dbReference type="PANTHER" id="PTHR30572:SF18">
    <property type="entry name" value="ABC-TYPE MACROLIDE FAMILY EXPORT SYSTEM PERMEASE COMPONENT 2"/>
    <property type="match status" value="1"/>
</dbReference>
<dbReference type="AlphaFoldDB" id="A0A4Q5M5E4"/>
<feature type="domain" description="ABC3 transporter permease C-terminal" evidence="7">
    <location>
        <begin position="291"/>
        <end position="406"/>
    </location>
</feature>
<dbReference type="RefSeq" id="WP_130018895.1">
    <property type="nucleotide sequence ID" value="NZ_SEWF01000001.1"/>
</dbReference>
<evidence type="ECO:0000259" key="7">
    <source>
        <dbReference type="Pfam" id="PF02687"/>
    </source>
</evidence>
<dbReference type="PANTHER" id="PTHR30572">
    <property type="entry name" value="MEMBRANE COMPONENT OF TRANSPORTER-RELATED"/>
    <property type="match status" value="1"/>
</dbReference>
<dbReference type="Proteomes" id="UP000293162">
    <property type="component" value="Unassembled WGS sequence"/>
</dbReference>
<gene>
    <name evidence="9" type="ORF">EWM59_00175</name>
</gene>
<organism evidence="9 10">
    <name type="scientific">Emticicia agri</name>
    <dbReference type="NCBI Taxonomy" id="2492393"/>
    <lineage>
        <taxon>Bacteria</taxon>
        <taxon>Pseudomonadati</taxon>
        <taxon>Bacteroidota</taxon>
        <taxon>Cytophagia</taxon>
        <taxon>Cytophagales</taxon>
        <taxon>Leadbetterellaceae</taxon>
        <taxon>Emticicia</taxon>
    </lineage>
</organism>
<keyword evidence="4 6" id="KW-1133">Transmembrane helix</keyword>
<sequence>MLKNYFKIAWRNLMRHKVFSFINIFGLTVGLTSFLLIALYIFDELTFDSFHSQAANIYRVVNKKVSAEGKEAKVASVAYQISETGKTTFPEIKKIARYTGAGRTNVGTLENTNVFYEDLSFASNEFLEIFDFDLIAGDRKTALTAPYSVVLTEESAMKYFNTANVIGKAIKVDRDSIPYTITAILKDIPVNSHISFNLLFSESSINGQRFRDFVRTDWSSDSFVTYFLLDEKAETNNLEAKLNQLIKSKRSPEEKDKYTYSLQPIKDIHFYSNDFEGASGGNLTYIYVFAILAVFVLVIACINYMNLTTARFANRAREIGVRKTAGATRENLIKQFIAEAFLVTLMALLIALLFVQALLPYFNNFTHKELTLNFNTDYRIWIGVVIVVIVASLMSGIYPALFQSRIRPILLLKNKINVGKSNLSIRRILVVFQFSLSIFMIIATTIVYLQMKYVDTKDMGFKKDQLVIVDINSGKVRRGAETIKREFAKLSQVKEVSVSSRVPGEWKNLVKVRVKNETITSLEGRDMYFLGIDDQFLKTYDIELLKGRNFANAGNGDSTAVIINETAAKQLGITQVSDQVIEIPSIDFGGSVERLDKSFNVRVVGIVKDFNFQSLHQSVSPMVLGFRNNPFQNIDYFSSRVNSDNIAETLKQMNNILHSIDADHLFEYHFLDKQWELFYQQDQIQQTIFLIVAILTILIACLGLFGLATYAAEQRIKEVGIRKVLGASISSIIIILTKDFVKLVLIAAVVAFPLAWWAMHNWLQNFAYHIELKWWVFALAGITALTIALLTISYQTIRAALMNPVKSLKSE</sequence>
<dbReference type="OrthoDB" id="5933722at2"/>
<feature type="transmembrane region" description="Helical" evidence="6">
    <location>
        <begin position="378"/>
        <end position="401"/>
    </location>
</feature>
<evidence type="ECO:0000313" key="9">
    <source>
        <dbReference type="EMBL" id="RYU97572.1"/>
    </source>
</evidence>
<dbReference type="InterPro" id="IPR050250">
    <property type="entry name" value="Macrolide_Exporter_MacB"/>
</dbReference>
<feature type="transmembrane region" description="Helical" evidence="6">
    <location>
        <begin position="428"/>
        <end position="449"/>
    </location>
</feature>
<evidence type="ECO:0000256" key="1">
    <source>
        <dbReference type="ARBA" id="ARBA00004651"/>
    </source>
</evidence>
<feature type="domain" description="ABC3 transporter permease C-terminal" evidence="7">
    <location>
        <begin position="691"/>
        <end position="804"/>
    </location>
</feature>
<dbReference type="GO" id="GO:0005886">
    <property type="term" value="C:plasma membrane"/>
    <property type="evidence" value="ECO:0007669"/>
    <property type="project" value="UniProtKB-SubCell"/>
</dbReference>
<feature type="transmembrane region" description="Helical" evidence="6">
    <location>
        <begin position="21"/>
        <end position="42"/>
    </location>
</feature>
<keyword evidence="5 6" id="KW-0472">Membrane</keyword>
<dbReference type="InterPro" id="IPR025857">
    <property type="entry name" value="MacB_PCD"/>
</dbReference>
<dbReference type="Pfam" id="PF02687">
    <property type="entry name" value="FtsX"/>
    <property type="match status" value="2"/>
</dbReference>
<feature type="domain" description="MacB-like periplasmic core" evidence="8">
    <location>
        <begin position="20"/>
        <end position="244"/>
    </location>
</feature>
<name>A0A4Q5M5E4_9BACT</name>
<comment type="subcellular location">
    <subcellularLocation>
        <location evidence="1">Cell membrane</location>
        <topology evidence="1">Multi-pass membrane protein</topology>
    </subcellularLocation>
</comment>
<keyword evidence="10" id="KW-1185">Reference proteome</keyword>
<dbReference type="GO" id="GO:0022857">
    <property type="term" value="F:transmembrane transporter activity"/>
    <property type="evidence" value="ECO:0007669"/>
    <property type="project" value="TreeGrafter"/>
</dbReference>
<evidence type="ECO:0000259" key="8">
    <source>
        <dbReference type="Pfam" id="PF12704"/>
    </source>
</evidence>
<proteinExistence type="predicted"/>
<reference evidence="9 10" key="1">
    <citation type="submission" date="2019-02" db="EMBL/GenBank/DDBJ databases">
        <title>Bacterial novel species Emticicia sp. 17J42-9 isolated from soil.</title>
        <authorList>
            <person name="Jung H.-Y."/>
        </authorList>
    </citation>
    <scope>NUCLEOTIDE SEQUENCE [LARGE SCALE GENOMIC DNA]</scope>
    <source>
        <strain evidence="9 10">17J42-9</strain>
    </source>
</reference>
<keyword evidence="3 6" id="KW-0812">Transmembrane</keyword>
<evidence type="ECO:0000256" key="6">
    <source>
        <dbReference type="SAM" id="Phobius"/>
    </source>
</evidence>
<feature type="transmembrane region" description="Helical" evidence="6">
    <location>
        <begin position="774"/>
        <end position="794"/>
    </location>
</feature>
<evidence type="ECO:0000313" key="10">
    <source>
        <dbReference type="Proteomes" id="UP000293162"/>
    </source>
</evidence>
<keyword evidence="2" id="KW-1003">Cell membrane</keyword>